<dbReference type="PANTHER" id="PTHR43115:SF4">
    <property type="entry name" value="DEHYDROGENASE_REDUCTASE SDR FAMILY MEMBER 11"/>
    <property type="match status" value="1"/>
</dbReference>
<evidence type="ECO:0000256" key="1">
    <source>
        <dbReference type="ARBA" id="ARBA00006484"/>
    </source>
</evidence>
<dbReference type="OrthoDB" id="9810734at2"/>
<gene>
    <name evidence="3" type="ORF">SAMN05216466_103259</name>
</gene>
<dbReference type="GO" id="GO:0016491">
    <property type="term" value="F:oxidoreductase activity"/>
    <property type="evidence" value="ECO:0007669"/>
    <property type="project" value="UniProtKB-KW"/>
</dbReference>
<dbReference type="RefSeq" id="WP_090684011.1">
    <property type="nucleotide sequence ID" value="NZ_CADERL010000016.1"/>
</dbReference>
<keyword evidence="2" id="KW-0560">Oxidoreductase</keyword>
<dbReference type="PRINTS" id="PR00081">
    <property type="entry name" value="GDHRDH"/>
</dbReference>
<evidence type="ECO:0000313" key="3">
    <source>
        <dbReference type="EMBL" id="SDG41410.1"/>
    </source>
</evidence>
<dbReference type="SUPFAM" id="SSF51735">
    <property type="entry name" value="NAD(P)-binding Rossmann-fold domains"/>
    <property type="match status" value="1"/>
</dbReference>
<evidence type="ECO:0000313" key="4">
    <source>
        <dbReference type="Proteomes" id="UP000199706"/>
    </source>
</evidence>
<protein>
    <submittedName>
        <fullName evidence="3">NADP-dependent 3-hydroxy acid dehydrogenase YdfG</fullName>
    </submittedName>
</protein>
<dbReference type="PANTHER" id="PTHR43115">
    <property type="entry name" value="DEHYDROGENASE/REDUCTASE SDR FAMILY MEMBER 11"/>
    <property type="match status" value="1"/>
</dbReference>
<dbReference type="AlphaFoldDB" id="A0A1G7U3Q9"/>
<dbReference type="PROSITE" id="PS00061">
    <property type="entry name" value="ADH_SHORT"/>
    <property type="match status" value="1"/>
</dbReference>
<dbReference type="Pfam" id="PF00106">
    <property type="entry name" value="adh_short"/>
    <property type="match status" value="1"/>
</dbReference>
<sequence length="251" mass="27276">MINHQVAAVSGGTSGIGYATLEALREVDVQVAFSGRRAERVRQIAAEHNRDGCCVEGVVADAVDEDHVHRLFDAASAAFGAQPTAFILCAGRGMPGSLVTSDVSQWEDLLRINVLGAMRQLRTCAGLFTQAHPGTAQIRDIVVIGSTVGRVLSAGNPVYGATKFALHSLVESLRQELCERGVRVSLIEPGFVKTEFQASAGYDMRWFNELEQTQGPFLSARDLAASIRFVLEQPPHVHVDDIRIRPSRQRV</sequence>
<dbReference type="Gene3D" id="3.40.50.720">
    <property type="entry name" value="NAD(P)-binding Rossmann-like Domain"/>
    <property type="match status" value="1"/>
</dbReference>
<dbReference type="EMBL" id="FNCJ01000003">
    <property type="protein sequence ID" value="SDG41410.1"/>
    <property type="molecule type" value="Genomic_DNA"/>
</dbReference>
<evidence type="ECO:0000256" key="2">
    <source>
        <dbReference type="ARBA" id="ARBA00023002"/>
    </source>
</evidence>
<dbReference type="InterPro" id="IPR020904">
    <property type="entry name" value="Sc_DH/Rdtase_CS"/>
</dbReference>
<reference evidence="3 4" key="1">
    <citation type="submission" date="2016-10" db="EMBL/GenBank/DDBJ databases">
        <authorList>
            <person name="de Groot N.N."/>
        </authorList>
    </citation>
    <scope>NUCLEOTIDE SEQUENCE [LARGE SCALE GENOMIC DNA]</scope>
    <source>
        <strain evidence="3 4">LMG 2247</strain>
    </source>
</reference>
<dbReference type="NCBIfam" id="NF038213">
    <property type="entry name" value="SDR_TniO_fam"/>
    <property type="match status" value="1"/>
</dbReference>
<accession>A0A1G7U3Q9</accession>
<comment type="similarity">
    <text evidence="1">Belongs to the short-chain dehydrogenases/reductases (SDR) family.</text>
</comment>
<organism evidence="3 4">
    <name type="scientific">Paraburkholderia phenazinium</name>
    <dbReference type="NCBI Taxonomy" id="60549"/>
    <lineage>
        <taxon>Bacteria</taxon>
        <taxon>Pseudomonadati</taxon>
        <taxon>Pseudomonadota</taxon>
        <taxon>Betaproteobacteria</taxon>
        <taxon>Burkholderiales</taxon>
        <taxon>Burkholderiaceae</taxon>
        <taxon>Paraburkholderia</taxon>
    </lineage>
</organism>
<dbReference type="Proteomes" id="UP000199706">
    <property type="component" value="Unassembled WGS sequence"/>
</dbReference>
<proteinExistence type="inferred from homology"/>
<dbReference type="InterPro" id="IPR002347">
    <property type="entry name" value="SDR_fam"/>
</dbReference>
<dbReference type="InterPro" id="IPR036291">
    <property type="entry name" value="NAD(P)-bd_dom_sf"/>
</dbReference>
<name>A0A1G7U3Q9_9BURK</name>